<organism evidence="1 2">
    <name type="scientific">Riccia sorocarpa</name>
    <dbReference type="NCBI Taxonomy" id="122646"/>
    <lineage>
        <taxon>Eukaryota</taxon>
        <taxon>Viridiplantae</taxon>
        <taxon>Streptophyta</taxon>
        <taxon>Embryophyta</taxon>
        <taxon>Marchantiophyta</taxon>
        <taxon>Marchantiopsida</taxon>
        <taxon>Marchantiidae</taxon>
        <taxon>Marchantiales</taxon>
        <taxon>Ricciaceae</taxon>
        <taxon>Riccia</taxon>
    </lineage>
</organism>
<protein>
    <submittedName>
        <fullName evidence="1">Uncharacterized protein</fullName>
    </submittedName>
</protein>
<comment type="caution">
    <text evidence="1">The sequence shown here is derived from an EMBL/GenBank/DDBJ whole genome shotgun (WGS) entry which is preliminary data.</text>
</comment>
<proteinExistence type="predicted"/>
<sequence length="299" mass="34068">MAAPRSLSEIKELIAGGMPFPKTRLAMTVAQFSSNEQLNYVYRACAFRRGKNDERMCWKSVEWLQGYSSMRHLSLDADHVCGEHVWEWACFFHIKFRDGSVTDVPLMQLPKFTIFQAGSDFFEISATEFSGWSGAETSSFLDKEVKKSRVTERCASKPGRKISLEMRRIAVDNKSNVGLFVKDEDLLDHLHDFSEFVGGRKVAMRETLKSGKIKVGVDVKDEAMLGAMPFAAKIWLDEKKSMGKGYRREFSKTFVKLLYAHVHLPNPVCFKNKGLDPFRGRWSSHTSNLEAAETSTRKR</sequence>
<dbReference type="EMBL" id="JBJQOH010000003">
    <property type="protein sequence ID" value="KAL3692261.1"/>
    <property type="molecule type" value="Genomic_DNA"/>
</dbReference>
<dbReference type="Proteomes" id="UP001633002">
    <property type="component" value="Unassembled WGS sequence"/>
</dbReference>
<keyword evidence="2" id="KW-1185">Reference proteome</keyword>
<evidence type="ECO:0000313" key="1">
    <source>
        <dbReference type="EMBL" id="KAL3692261.1"/>
    </source>
</evidence>
<dbReference type="AlphaFoldDB" id="A0ABD3HQ45"/>
<evidence type="ECO:0000313" key="2">
    <source>
        <dbReference type="Proteomes" id="UP001633002"/>
    </source>
</evidence>
<gene>
    <name evidence="1" type="ORF">R1sor_005912</name>
</gene>
<reference evidence="1 2" key="1">
    <citation type="submission" date="2024-09" db="EMBL/GenBank/DDBJ databases">
        <title>Chromosome-scale assembly of Riccia sorocarpa.</title>
        <authorList>
            <person name="Paukszto L."/>
        </authorList>
    </citation>
    <scope>NUCLEOTIDE SEQUENCE [LARGE SCALE GENOMIC DNA]</scope>
    <source>
        <strain evidence="1">LP-2024</strain>
        <tissue evidence="1">Aerial parts of the thallus</tissue>
    </source>
</reference>
<accession>A0ABD3HQ45</accession>
<name>A0ABD3HQ45_9MARC</name>